<accession>A0A4U5NVI8</accession>
<reference evidence="1 2" key="1">
    <citation type="journal article" date="2015" name="Genome Biol.">
        <title>Comparative genomics of Steinernema reveals deeply conserved gene regulatory networks.</title>
        <authorList>
            <person name="Dillman A.R."/>
            <person name="Macchietto M."/>
            <person name="Porter C.F."/>
            <person name="Rogers A."/>
            <person name="Williams B."/>
            <person name="Antoshechkin I."/>
            <person name="Lee M.M."/>
            <person name="Goodwin Z."/>
            <person name="Lu X."/>
            <person name="Lewis E.E."/>
            <person name="Goodrich-Blair H."/>
            <person name="Stock S.P."/>
            <person name="Adams B.J."/>
            <person name="Sternberg P.W."/>
            <person name="Mortazavi A."/>
        </authorList>
    </citation>
    <scope>NUCLEOTIDE SEQUENCE [LARGE SCALE GENOMIC DNA]</scope>
    <source>
        <strain evidence="1 2">ALL</strain>
    </source>
</reference>
<dbReference type="Proteomes" id="UP000298663">
    <property type="component" value="Unassembled WGS sequence"/>
</dbReference>
<reference evidence="1 2" key="2">
    <citation type="journal article" date="2019" name="G3 (Bethesda)">
        <title>Hybrid Assembly of the Genome of the Entomopathogenic Nematode Steinernema carpocapsae Identifies the X-Chromosome.</title>
        <authorList>
            <person name="Serra L."/>
            <person name="Macchietto M."/>
            <person name="Macias-Munoz A."/>
            <person name="McGill C.J."/>
            <person name="Rodriguez I.M."/>
            <person name="Rodriguez B."/>
            <person name="Murad R."/>
            <person name="Mortazavi A."/>
        </authorList>
    </citation>
    <scope>NUCLEOTIDE SEQUENCE [LARGE SCALE GENOMIC DNA]</scope>
    <source>
        <strain evidence="1 2">ALL</strain>
    </source>
</reference>
<evidence type="ECO:0000313" key="1">
    <source>
        <dbReference type="EMBL" id="TKR87234.1"/>
    </source>
</evidence>
<name>A0A4U5NVI8_STECR</name>
<gene>
    <name evidence="1" type="ORF">L596_011667</name>
</gene>
<comment type="caution">
    <text evidence="1">The sequence shown here is derived from an EMBL/GenBank/DDBJ whole genome shotgun (WGS) entry which is preliminary data.</text>
</comment>
<evidence type="ECO:0000313" key="2">
    <source>
        <dbReference type="Proteomes" id="UP000298663"/>
    </source>
</evidence>
<sequence length="69" mass="7331">MPTLGFQPEVADRIQLESDPIPDPVRCAGSDPKNPIRSATSGSNAAITCAGDSNLARRRSWSTHGSLRP</sequence>
<proteinExistence type="predicted"/>
<keyword evidence="2" id="KW-1185">Reference proteome</keyword>
<dbReference type="EMBL" id="AZBU02000003">
    <property type="protein sequence ID" value="TKR87234.1"/>
    <property type="molecule type" value="Genomic_DNA"/>
</dbReference>
<organism evidence="1 2">
    <name type="scientific">Steinernema carpocapsae</name>
    <name type="common">Entomopathogenic nematode</name>
    <dbReference type="NCBI Taxonomy" id="34508"/>
    <lineage>
        <taxon>Eukaryota</taxon>
        <taxon>Metazoa</taxon>
        <taxon>Ecdysozoa</taxon>
        <taxon>Nematoda</taxon>
        <taxon>Chromadorea</taxon>
        <taxon>Rhabditida</taxon>
        <taxon>Tylenchina</taxon>
        <taxon>Panagrolaimomorpha</taxon>
        <taxon>Strongyloidoidea</taxon>
        <taxon>Steinernematidae</taxon>
        <taxon>Steinernema</taxon>
    </lineage>
</organism>
<dbReference type="AlphaFoldDB" id="A0A4U5NVI8"/>
<protein>
    <submittedName>
        <fullName evidence="1">Uncharacterized protein</fullName>
    </submittedName>
</protein>